<proteinExistence type="evidence at transcript level"/>
<dbReference type="Gene3D" id="1.10.2080.10">
    <property type="entry name" value="Insect odorant-binding protein A10/Ejaculatory bulb-specific protein 3"/>
    <property type="match status" value="1"/>
</dbReference>
<dbReference type="AlphaFoldDB" id="A0A2P9JZE2"/>
<dbReference type="Pfam" id="PF03392">
    <property type="entry name" value="OS-D"/>
    <property type="match status" value="1"/>
</dbReference>
<accession>A0A2P9JZE2</accession>
<name>A0A2P9JZE2_ANTGR</name>
<dbReference type="InterPro" id="IPR005055">
    <property type="entry name" value="A10/PebIII"/>
</dbReference>
<sequence>MKLFLVVFMVQIGLLMAQKYTSSFDNVDIDEILSNKRILENYIKCVLDEGPCTAEGRELRKHIPEAIETSCAKCTDNQKRFVKKGANFLKTKRPKEWSRVAKKFNIEGTRATAFDAF</sequence>
<dbReference type="PANTHER" id="PTHR11257">
    <property type="entry name" value="CHEMOSENSORY PROTEIN-RELATED"/>
    <property type="match status" value="1"/>
</dbReference>
<evidence type="ECO:0000313" key="2">
    <source>
        <dbReference type="EMBL" id="AVI04882.1"/>
    </source>
</evidence>
<reference evidence="2" key="1">
    <citation type="submission" date="2017-03" db="EMBL/GenBank/DDBJ databases">
        <title>Hypothetical protein related to olfaction in boll weevil.</title>
        <authorList>
            <person name="Pires Paula D."/>
            <person name="C Togawa R."/>
        </authorList>
    </citation>
    <scope>NUCLEOTIDE SEQUENCE</scope>
</reference>
<dbReference type="PANTHER" id="PTHR11257:SF13">
    <property type="entry name" value="GEO07322P1"/>
    <property type="match status" value="1"/>
</dbReference>
<feature type="signal peptide" evidence="1">
    <location>
        <begin position="1"/>
        <end position="17"/>
    </location>
</feature>
<dbReference type="SUPFAM" id="SSF100910">
    <property type="entry name" value="Chemosensory protein Csp2"/>
    <property type="match status" value="1"/>
</dbReference>
<evidence type="ECO:0000256" key="1">
    <source>
        <dbReference type="SAM" id="SignalP"/>
    </source>
</evidence>
<protein>
    <submittedName>
        <fullName evidence="2">Putative chemosensory protein 12</fullName>
    </submittedName>
</protein>
<keyword evidence="1" id="KW-0732">Signal</keyword>
<feature type="chain" id="PRO_5015152129" evidence="1">
    <location>
        <begin position="18"/>
        <end position="117"/>
    </location>
</feature>
<organism evidence="2">
    <name type="scientific">Anthonomus grandis</name>
    <name type="common">Mexican cotton boll weevil</name>
    <name type="synonym">Anthonomus thurberiae</name>
    <dbReference type="NCBI Taxonomy" id="7044"/>
    <lineage>
        <taxon>Eukaryota</taxon>
        <taxon>Metazoa</taxon>
        <taxon>Ecdysozoa</taxon>
        <taxon>Arthropoda</taxon>
        <taxon>Hexapoda</taxon>
        <taxon>Insecta</taxon>
        <taxon>Pterygota</taxon>
        <taxon>Neoptera</taxon>
        <taxon>Endopterygota</taxon>
        <taxon>Coleoptera</taxon>
        <taxon>Polyphaga</taxon>
        <taxon>Cucujiformia</taxon>
        <taxon>Curculionidae</taxon>
        <taxon>Curculioninae</taxon>
        <taxon>Anthonomini</taxon>
        <taxon>Anthonomus</taxon>
    </lineage>
</organism>
<dbReference type="EMBL" id="KY826454">
    <property type="protein sequence ID" value="AVI04882.1"/>
    <property type="molecule type" value="mRNA"/>
</dbReference>
<dbReference type="InterPro" id="IPR036682">
    <property type="entry name" value="OS_D_A10/PebIII_sf"/>
</dbReference>